<organism evidence="2 4">
    <name type="scientific">Streptococcus equinus JB1</name>
    <dbReference type="NCBI Taxonomy" id="1294274"/>
    <lineage>
        <taxon>Bacteria</taxon>
        <taxon>Bacillati</taxon>
        <taxon>Bacillota</taxon>
        <taxon>Bacilli</taxon>
        <taxon>Lactobacillales</taxon>
        <taxon>Streptococcaceae</taxon>
        <taxon>Streptococcus</taxon>
    </lineage>
</organism>
<accession>A0A091BRW4</accession>
<dbReference type="PANTHER" id="PTHR30050:SF4">
    <property type="entry name" value="ATP-BINDING PROTEIN RV3427C IN INSERTION SEQUENCE-RELATED"/>
    <property type="match status" value="1"/>
</dbReference>
<evidence type="ECO:0000313" key="2">
    <source>
        <dbReference type="EMBL" id="KFN87449.1"/>
    </source>
</evidence>
<proteinExistence type="predicted"/>
<sequence>MQKVDDMASKYVEFLTKQEVEELCDLHGVKLWRIARPSLDGMVTQEFCPECQKLAIKKKEEEGIQRGLINSDIARGYQVFQKDSIISDDLRGASFKTFKAETDFDTRALNFARRMCRDYYQGGSGNSVLIGPPGVGKSFLTLAMADGLNEVFKKSRIDNKPVTVVFMPVARMFSKIKSSFNGGGKFTEDYAIDFLTKVNFLFLDDLGKESSMANTIKPASDWVQSVLFNILDARKTTVINTNFSRDELLKIYDSALVDRIFKGSTKNKQVLVYPKGSISKR</sequence>
<dbReference type="Gene3D" id="3.40.50.300">
    <property type="entry name" value="P-loop containing nucleotide triphosphate hydrolases"/>
    <property type="match status" value="1"/>
</dbReference>
<dbReference type="RefSeq" id="WP_052071126.1">
    <property type="nucleotide sequence ID" value="NZ_AUZH01000026.1"/>
</dbReference>
<comment type="caution">
    <text evidence="2">The sequence shown here is derived from an EMBL/GenBank/DDBJ whole genome shotgun (WGS) entry which is preliminary data.</text>
</comment>
<dbReference type="PANTHER" id="PTHR30050">
    <property type="entry name" value="CHROMOSOMAL REPLICATION INITIATOR PROTEIN DNAA"/>
    <property type="match status" value="1"/>
</dbReference>
<gene>
    <name evidence="2" type="ORF">H702_07260</name>
    <name evidence="3" type="ORF">SAMN02910290_00676</name>
</gene>
<evidence type="ECO:0000313" key="3">
    <source>
        <dbReference type="EMBL" id="SFL15708.1"/>
    </source>
</evidence>
<evidence type="ECO:0000313" key="4">
    <source>
        <dbReference type="Proteomes" id="UP000029382"/>
    </source>
</evidence>
<feature type="domain" description="IstB-like ATP-binding" evidence="1">
    <location>
        <begin position="120"/>
        <end position="247"/>
    </location>
</feature>
<dbReference type="EMBL" id="AUZH01000026">
    <property type="protein sequence ID" value="KFN87449.1"/>
    <property type="molecule type" value="Genomic_DNA"/>
</dbReference>
<dbReference type="Pfam" id="PF01695">
    <property type="entry name" value="IstB_IS21"/>
    <property type="match status" value="1"/>
</dbReference>
<dbReference type="SUPFAM" id="SSF52540">
    <property type="entry name" value="P-loop containing nucleoside triphosphate hydrolases"/>
    <property type="match status" value="1"/>
</dbReference>
<reference evidence="2 4" key="1">
    <citation type="journal article" date="2014" name="Genome Announc.">
        <title>Draft Genome Sequences of Streptococcus bovis Strains ATCC 33317 and JB1.</title>
        <authorList>
            <person name="Benahmed F.H."/>
            <person name="Gopinath G.R."/>
            <person name="Harbottle H."/>
            <person name="Cotta M.A."/>
            <person name="Luo Y."/>
            <person name="Henderson C."/>
            <person name="Teri P."/>
            <person name="Soppet D."/>
            <person name="Rasmussen M."/>
            <person name="Whitehead T.R."/>
            <person name="Davidson M."/>
        </authorList>
    </citation>
    <scope>NUCLEOTIDE SEQUENCE [LARGE SCALE GENOMIC DNA]</scope>
    <source>
        <strain evidence="2 4">JB1</strain>
    </source>
</reference>
<dbReference type="AlphaFoldDB" id="A0A091BRW4"/>
<name>A0A091BRW4_STREI</name>
<dbReference type="Proteomes" id="UP000029382">
    <property type="component" value="Unassembled WGS sequence"/>
</dbReference>
<evidence type="ECO:0000313" key="5">
    <source>
        <dbReference type="Proteomes" id="UP000182793"/>
    </source>
</evidence>
<keyword evidence="5" id="KW-1185">Reference proteome</keyword>
<reference evidence="3 5" key="2">
    <citation type="submission" date="2016-10" db="EMBL/GenBank/DDBJ databases">
        <authorList>
            <person name="Varghese N."/>
            <person name="Submissions S."/>
        </authorList>
    </citation>
    <scope>NUCLEOTIDE SEQUENCE [LARGE SCALE GENOMIC DNA]</scope>
    <source>
        <strain evidence="3 5">JB1</strain>
    </source>
</reference>
<evidence type="ECO:0000259" key="1">
    <source>
        <dbReference type="Pfam" id="PF01695"/>
    </source>
</evidence>
<dbReference type="InterPro" id="IPR002611">
    <property type="entry name" value="IstB_ATP-bd"/>
</dbReference>
<dbReference type="EMBL" id="FOTG01000003">
    <property type="protein sequence ID" value="SFL15708.1"/>
    <property type="molecule type" value="Genomic_DNA"/>
</dbReference>
<dbReference type="GO" id="GO:0005524">
    <property type="term" value="F:ATP binding"/>
    <property type="evidence" value="ECO:0007669"/>
    <property type="project" value="InterPro"/>
</dbReference>
<dbReference type="GO" id="GO:0006260">
    <property type="term" value="P:DNA replication"/>
    <property type="evidence" value="ECO:0007669"/>
    <property type="project" value="TreeGrafter"/>
</dbReference>
<dbReference type="Proteomes" id="UP000182793">
    <property type="component" value="Unassembled WGS sequence"/>
</dbReference>
<dbReference type="InterPro" id="IPR027417">
    <property type="entry name" value="P-loop_NTPase"/>
</dbReference>
<protein>
    <submittedName>
        <fullName evidence="3">DNA replication protein DnaC</fullName>
    </submittedName>
</protein>